<name>A0ACC2JPI1_9PEZI</name>
<protein>
    <submittedName>
        <fullName evidence="1">Uncharacterized protein</fullName>
    </submittedName>
</protein>
<proteinExistence type="predicted"/>
<reference evidence="1" key="1">
    <citation type="submission" date="2022-12" db="EMBL/GenBank/DDBJ databases">
        <title>Genome Sequence of Lasiodiplodia mahajangana.</title>
        <authorList>
            <person name="Buettner E."/>
        </authorList>
    </citation>
    <scope>NUCLEOTIDE SEQUENCE</scope>
    <source>
        <strain evidence="1">VT137</strain>
    </source>
</reference>
<keyword evidence="2" id="KW-1185">Reference proteome</keyword>
<comment type="caution">
    <text evidence="1">The sequence shown here is derived from an EMBL/GenBank/DDBJ whole genome shotgun (WGS) entry which is preliminary data.</text>
</comment>
<dbReference type="Proteomes" id="UP001153332">
    <property type="component" value="Unassembled WGS sequence"/>
</dbReference>
<evidence type="ECO:0000313" key="2">
    <source>
        <dbReference type="Proteomes" id="UP001153332"/>
    </source>
</evidence>
<organism evidence="1 2">
    <name type="scientific">Lasiodiplodia mahajangana</name>
    <dbReference type="NCBI Taxonomy" id="1108764"/>
    <lineage>
        <taxon>Eukaryota</taxon>
        <taxon>Fungi</taxon>
        <taxon>Dikarya</taxon>
        <taxon>Ascomycota</taxon>
        <taxon>Pezizomycotina</taxon>
        <taxon>Dothideomycetes</taxon>
        <taxon>Dothideomycetes incertae sedis</taxon>
        <taxon>Botryosphaeriales</taxon>
        <taxon>Botryosphaeriaceae</taxon>
        <taxon>Lasiodiplodia</taxon>
    </lineage>
</organism>
<dbReference type="EMBL" id="JAPUUL010000781">
    <property type="protein sequence ID" value="KAJ8129380.1"/>
    <property type="molecule type" value="Genomic_DNA"/>
</dbReference>
<gene>
    <name evidence="1" type="ORF">O1611_g4252</name>
</gene>
<evidence type="ECO:0000313" key="1">
    <source>
        <dbReference type="EMBL" id="KAJ8129380.1"/>
    </source>
</evidence>
<accession>A0ACC2JPI1</accession>
<sequence>MENLCPNKYHFQPLFAAIYIQRKLQHLGTLLYHYLIVLVSNTAHSQHRLSDLLSVLDLPPHTTTNAVGMAPKKNGKTPEVAVPNIRLPRAPEREKEEDMFVLVDSKLPLTGHSPLVSSHDCYPPPKDDDKVGTKDKDGFETISLHGKSK</sequence>